<dbReference type="HOGENOM" id="CLU_2513981_0_0_1"/>
<dbReference type="OrthoDB" id="5308060at2759"/>
<reference evidence="1 2" key="1">
    <citation type="submission" date="2014-04" db="EMBL/GenBank/DDBJ databases">
        <authorList>
            <consortium name="DOE Joint Genome Institute"/>
            <person name="Kuo A."/>
            <person name="Kohler A."/>
            <person name="Nagy L.G."/>
            <person name="Floudas D."/>
            <person name="Copeland A."/>
            <person name="Barry K.W."/>
            <person name="Cichocki N."/>
            <person name="Veneault-Fourrey C."/>
            <person name="LaButti K."/>
            <person name="Lindquist E.A."/>
            <person name="Lipzen A."/>
            <person name="Lundell T."/>
            <person name="Morin E."/>
            <person name="Murat C."/>
            <person name="Sun H."/>
            <person name="Tunlid A."/>
            <person name="Henrissat B."/>
            <person name="Grigoriev I.V."/>
            <person name="Hibbett D.S."/>
            <person name="Martin F."/>
            <person name="Nordberg H.P."/>
            <person name="Cantor M.N."/>
            <person name="Hua S.X."/>
        </authorList>
    </citation>
    <scope>NUCLEOTIDE SEQUENCE [LARGE SCALE GENOMIC DNA]</scope>
    <source>
        <strain evidence="1 2">Foug A</strain>
    </source>
</reference>
<dbReference type="Proteomes" id="UP000053989">
    <property type="component" value="Unassembled WGS sequence"/>
</dbReference>
<protein>
    <recommendedName>
        <fullName evidence="3">CoA-binding domain-containing protein</fullName>
    </recommendedName>
</protein>
<dbReference type="AlphaFoldDB" id="A0A0C2Z7M2"/>
<dbReference type="InParanoid" id="A0A0C2Z7M2"/>
<organism evidence="1 2">
    <name type="scientific">Scleroderma citrinum Foug A</name>
    <dbReference type="NCBI Taxonomy" id="1036808"/>
    <lineage>
        <taxon>Eukaryota</taxon>
        <taxon>Fungi</taxon>
        <taxon>Dikarya</taxon>
        <taxon>Basidiomycota</taxon>
        <taxon>Agaricomycotina</taxon>
        <taxon>Agaricomycetes</taxon>
        <taxon>Agaricomycetidae</taxon>
        <taxon>Boletales</taxon>
        <taxon>Sclerodermatineae</taxon>
        <taxon>Sclerodermataceae</taxon>
        <taxon>Scleroderma</taxon>
    </lineage>
</organism>
<dbReference type="STRING" id="1036808.A0A0C2Z7M2"/>
<sequence>MVPEKRRVVVVLGGNHPLGLPLIMELEAKGYIVITSVSSLGGVSAIESTSHGFIRALVLGQSGTIPIFLQSPISSTPPLPPRQVN</sequence>
<evidence type="ECO:0000313" key="1">
    <source>
        <dbReference type="EMBL" id="KIM57973.1"/>
    </source>
</evidence>
<accession>A0A0C2Z7M2</accession>
<name>A0A0C2Z7M2_9AGAM</name>
<proteinExistence type="predicted"/>
<evidence type="ECO:0000313" key="2">
    <source>
        <dbReference type="Proteomes" id="UP000053989"/>
    </source>
</evidence>
<dbReference type="EMBL" id="KN822093">
    <property type="protein sequence ID" value="KIM57973.1"/>
    <property type="molecule type" value="Genomic_DNA"/>
</dbReference>
<reference evidence="2" key="2">
    <citation type="submission" date="2015-01" db="EMBL/GenBank/DDBJ databases">
        <title>Evolutionary Origins and Diversification of the Mycorrhizal Mutualists.</title>
        <authorList>
            <consortium name="DOE Joint Genome Institute"/>
            <consortium name="Mycorrhizal Genomics Consortium"/>
            <person name="Kohler A."/>
            <person name="Kuo A."/>
            <person name="Nagy L.G."/>
            <person name="Floudas D."/>
            <person name="Copeland A."/>
            <person name="Barry K.W."/>
            <person name="Cichocki N."/>
            <person name="Veneault-Fourrey C."/>
            <person name="LaButti K."/>
            <person name="Lindquist E.A."/>
            <person name="Lipzen A."/>
            <person name="Lundell T."/>
            <person name="Morin E."/>
            <person name="Murat C."/>
            <person name="Riley R."/>
            <person name="Ohm R."/>
            <person name="Sun H."/>
            <person name="Tunlid A."/>
            <person name="Henrissat B."/>
            <person name="Grigoriev I.V."/>
            <person name="Hibbett D.S."/>
            <person name="Martin F."/>
        </authorList>
    </citation>
    <scope>NUCLEOTIDE SEQUENCE [LARGE SCALE GENOMIC DNA]</scope>
    <source>
        <strain evidence="2">Foug A</strain>
    </source>
</reference>
<evidence type="ECO:0008006" key="3">
    <source>
        <dbReference type="Google" id="ProtNLM"/>
    </source>
</evidence>
<gene>
    <name evidence="1" type="ORF">SCLCIDRAFT_28480</name>
</gene>
<keyword evidence="2" id="KW-1185">Reference proteome</keyword>